<gene>
    <name evidence="1" type="ORF">QAD02_019201</name>
</gene>
<reference evidence="1" key="1">
    <citation type="submission" date="2023-04" db="EMBL/GenBank/DDBJ databases">
        <title>A chromosome-level genome assembly of the parasitoid wasp Eretmocerus hayati.</title>
        <authorList>
            <person name="Zhong Y."/>
            <person name="Liu S."/>
            <person name="Liu Y."/>
        </authorList>
    </citation>
    <scope>NUCLEOTIDE SEQUENCE</scope>
    <source>
        <strain evidence="1">ZJU_SS_LIU_2023</strain>
    </source>
</reference>
<proteinExistence type="predicted"/>
<organism evidence="1 2">
    <name type="scientific">Eretmocerus hayati</name>
    <dbReference type="NCBI Taxonomy" id="131215"/>
    <lineage>
        <taxon>Eukaryota</taxon>
        <taxon>Metazoa</taxon>
        <taxon>Ecdysozoa</taxon>
        <taxon>Arthropoda</taxon>
        <taxon>Hexapoda</taxon>
        <taxon>Insecta</taxon>
        <taxon>Pterygota</taxon>
        <taxon>Neoptera</taxon>
        <taxon>Endopterygota</taxon>
        <taxon>Hymenoptera</taxon>
        <taxon>Apocrita</taxon>
        <taxon>Proctotrupomorpha</taxon>
        <taxon>Chalcidoidea</taxon>
        <taxon>Aphelinidae</taxon>
        <taxon>Aphelininae</taxon>
        <taxon>Eretmocerus</taxon>
    </lineage>
</organism>
<sequence length="214" mass="25328">MFVALGKLDILMKRVFCPRSKRSLCMYVQGQSPEPRIREYFYYIDHQGMLFLDDTKIKNFTSCFKDKKFLTFFFKRLRKNDTSRFPQFPYLSLCGRERNYVRCDDLPIVFTEVVTKTDHSTKEIQEFFSYNHTQESLMVPFEPHKIFMSIHSGRIYHPAPETTGGIGLVKSSLAIEFSSHFDFANGEEKGPTHFRWQGKTYEIDSEWYVKSRVT</sequence>
<comment type="caution">
    <text evidence="1">The sequence shown here is derived from an EMBL/GenBank/DDBJ whole genome shotgun (WGS) entry which is preliminary data.</text>
</comment>
<name>A0ACC2PII2_9HYME</name>
<evidence type="ECO:0000313" key="1">
    <source>
        <dbReference type="EMBL" id="KAJ8683409.1"/>
    </source>
</evidence>
<evidence type="ECO:0000313" key="2">
    <source>
        <dbReference type="Proteomes" id="UP001239111"/>
    </source>
</evidence>
<protein>
    <submittedName>
        <fullName evidence="1">Uncharacterized protein</fullName>
    </submittedName>
</protein>
<accession>A0ACC2PII2</accession>
<keyword evidence="2" id="KW-1185">Reference proteome</keyword>
<dbReference type="Proteomes" id="UP001239111">
    <property type="component" value="Chromosome 1"/>
</dbReference>
<dbReference type="EMBL" id="CM056741">
    <property type="protein sequence ID" value="KAJ8683409.1"/>
    <property type="molecule type" value="Genomic_DNA"/>
</dbReference>